<keyword evidence="9" id="KW-0675">Receptor</keyword>
<accession>A0A8J2VFU2</accession>
<organism evidence="9 10">
    <name type="scientific">Marinithermofilum abyssi</name>
    <dbReference type="NCBI Taxonomy" id="1571185"/>
    <lineage>
        <taxon>Bacteria</taxon>
        <taxon>Bacillati</taxon>
        <taxon>Bacillota</taxon>
        <taxon>Bacilli</taxon>
        <taxon>Bacillales</taxon>
        <taxon>Thermoactinomycetaceae</taxon>
        <taxon>Marinithermofilum</taxon>
    </lineage>
</organism>
<evidence type="ECO:0000256" key="8">
    <source>
        <dbReference type="SAM" id="SignalP"/>
    </source>
</evidence>
<dbReference type="CDD" id="cd13597">
    <property type="entry name" value="PBP2_lipoprotein_Tp32"/>
    <property type="match status" value="1"/>
</dbReference>
<keyword evidence="4" id="KW-0564">Palmitate</keyword>
<comment type="caution">
    <text evidence="9">The sequence shown here is derived from an EMBL/GenBank/DDBJ whole genome shotgun (WGS) entry which is preliminary data.</text>
</comment>
<evidence type="ECO:0000256" key="6">
    <source>
        <dbReference type="PIRNR" id="PIRNR002854"/>
    </source>
</evidence>
<dbReference type="AlphaFoldDB" id="A0A8J2VFU2"/>
<evidence type="ECO:0000256" key="2">
    <source>
        <dbReference type="ARBA" id="ARBA00022729"/>
    </source>
</evidence>
<feature type="lipid moiety-binding region" description="S-diacylglycerol cysteine" evidence="7">
    <location>
        <position position="21"/>
    </location>
</feature>
<evidence type="ECO:0000256" key="3">
    <source>
        <dbReference type="ARBA" id="ARBA00023136"/>
    </source>
</evidence>
<keyword evidence="3" id="KW-0472">Membrane</keyword>
<comment type="subcellular location">
    <subcellularLocation>
        <location evidence="1">Membrane</location>
        <topology evidence="1">Lipid-anchor</topology>
    </subcellularLocation>
</comment>
<dbReference type="PANTHER" id="PTHR30429">
    <property type="entry name" value="D-METHIONINE-BINDING LIPOPROTEIN METQ"/>
    <property type="match status" value="1"/>
</dbReference>
<proteinExistence type="inferred from homology"/>
<dbReference type="EMBL" id="BMHQ01000001">
    <property type="protein sequence ID" value="GGE04925.1"/>
    <property type="molecule type" value="Genomic_DNA"/>
</dbReference>
<feature type="signal peptide" evidence="8">
    <location>
        <begin position="1"/>
        <end position="19"/>
    </location>
</feature>
<reference evidence="9" key="1">
    <citation type="journal article" date="2014" name="Int. J. Syst. Evol. Microbiol.">
        <title>Complete genome sequence of Corynebacterium casei LMG S-19264T (=DSM 44701T), isolated from a smear-ripened cheese.</title>
        <authorList>
            <consortium name="US DOE Joint Genome Institute (JGI-PGF)"/>
            <person name="Walter F."/>
            <person name="Albersmeier A."/>
            <person name="Kalinowski J."/>
            <person name="Ruckert C."/>
        </authorList>
    </citation>
    <scope>NUCLEOTIDE SEQUENCE</scope>
    <source>
        <strain evidence="9">CGMCC 1.15179</strain>
    </source>
</reference>
<feature type="chain" id="PRO_5039481022" description="Lipoprotein" evidence="8">
    <location>
        <begin position="20"/>
        <end position="266"/>
    </location>
</feature>
<sequence>MWKKMMTLVLALALVSVTAACGSVGKDENTITVGASQVPHAEILEHVKPQLQKKGINLQVKVFQDYVLPNKAVEEGQLDANFFQHVPWMEATNKERGWHLTKVTGVHIEPMGAYSKKIKNISQLKNGATVALPNATSEITRVLLLLDKEGLIKLDNRKGDKSLKNIKSNPKKLKFKLLEAAALPRVLDQVDVAVINTNYALQAKLNPQKDALILEGTDSPYVNVLAVKKGNENKKAVKELAKALTSKETQEFIKKKYKGAVVPVSE</sequence>
<comment type="similarity">
    <text evidence="6">Belongs to the nlpA lipoprotein family.</text>
</comment>
<evidence type="ECO:0000256" key="7">
    <source>
        <dbReference type="PIRSR" id="PIRSR002854-1"/>
    </source>
</evidence>
<keyword evidence="2 8" id="KW-0732">Signal</keyword>
<dbReference type="Pfam" id="PF03180">
    <property type="entry name" value="Lipoprotein_9"/>
    <property type="match status" value="1"/>
</dbReference>
<dbReference type="Gene3D" id="3.40.190.10">
    <property type="entry name" value="Periplasmic binding protein-like II"/>
    <property type="match status" value="2"/>
</dbReference>
<keyword evidence="10" id="KW-1185">Reference proteome</keyword>
<reference evidence="9" key="2">
    <citation type="submission" date="2020-09" db="EMBL/GenBank/DDBJ databases">
        <authorList>
            <person name="Sun Q."/>
            <person name="Zhou Y."/>
        </authorList>
    </citation>
    <scope>NUCLEOTIDE SEQUENCE</scope>
    <source>
        <strain evidence="9">CGMCC 1.15179</strain>
    </source>
</reference>
<dbReference type="InterPro" id="IPR004872">
    <property type="entry name" value="Lipoprotein_NlpA"/>
</dbReference>
<dbReference type="Proteomes" id="UP000625210">
    <property type="component" value="Unassembled WGS sequence"/>
</dbReference>
<keyword evidence="5 6" id="KW-0449">Lipoprotein</keyword>
<protein>
    <recommendedName>
        <fullName evidence="6">Lipoprotein</fullName>
    </recommendedName>
</protein>
<dbReference type="SUPFAM" id="SSF53850">
    <property type="entry name" value="Periplasmic binding protein-like II"/>
    <property type="match status" value="1"/>
</dbReference>
<evidence type="ECO:0000313" key="9">
    <source>
        <dbReference type="EMBL" id="GGE04925.1"/>
    </source>
</evidence>
<evidence type="ECO:0000256" key="1">
    <source>
        <dbReference type="ARBA" id="ARBA00004635"/>
    </source>
</evidence>
<dbReference type="PROSITE" id="PS51257">
    <property type="entry name" value="PROKAR_LIPOPROTEIN"/>
    <property type="match status" value="1"/>
</dbReference>
<name>A0A8J2VFU2_9BACL</name>
<evidence type="ECO:0000313" key="10">
    <source>
        <dbReference type="Proteomes" id="UP000625210"/>
    </source>
</evidence>
<dbReference type="GO" id="GO:0016020">
    <property type="term" value="C:membrane"/>
    <property type="evidence" value="ECO:0007669"/>
    <property type="project" value="UniProtKB-SubCell"/>
</dbReference>
<gene>
    <name evidence="9" type="ORF">GCM10011571_02450</name>
</gene>
<evidence type="ECO:0000256" key="4">
    <source>
        <dbReference type="ARBA" id="ARBA00023139"/>
    </source>
</evidence>
<dbReference type="PANTHER" id="PTHR30429:SF0">
    <property type="entry name" value="METHIONINE-BINDING LIPOPROTEIN METQ"/>
    <property type="match status" value="1"/>
</dbReference>
<dbReference type="RefSeq" id="WP_188646103.1">
    <property type="nucleotide sequence ID" value="NZ_BMHQ01000001.1"/>
</dbReference>
<dbReference type="PIRSF" id="PIRSF002854">
    <property type="entry name" value="MetQ"/>
    <property type="match status" value="1"/>
</dbReference>
<evidence type="ECO:0000256" key="5">
    <source>
        <dbReference type="ARBA" id="ARBA00023288"/>
    </source>
</evidence>